<reference evidence="3" key="1">
    <citation type="journal article" date="2019" name="Int. J. Syst. Evol. Microbiol.">
        <title>The Global Catalogue of Microorganisms (GCM) 10K type strain sequencing project: providing services to taxonomists for standard genome sequencing and annotation.</title>
        <authorList>
            <consortium name="The Broad Institute Genomics Platform"/>
            <consortium name="The Broad Institute Genome Sequencing Center for Infectious Disease"/>
            <person name="Wu L."/>
            <person name="Ma J."/>
        </authorList>
    </citation>
    <scope>NUCLEOTIDE SEQUENCE [LARGE SCALE GENOMIC DNA]</scope>
    <source>
        <strain evidence="3">KCTC 42964</strain>
    </source>
</reference>
<sequence length="241" mass="24840">MSYLRPTVLTACCILALGLAAHGGLGGGEGSAATPPDQVRLSRLMPDLAAALPLGPTAQGVWTGAVDRDAAGRGRFLLNNDTNETSIYYGYRLDEADAADDLSVEVSLPRSGVTQLSGAGLLFDFQPAGPNYCAFVLHPDGVAGIYARDRKGLHPLAQARAADFRAGHANRLTLRRSGDSLAAFVNGSKVLQLADLGPSCPGPGATGGKPAAGMPVGEGREGSGIIALSVGRFGFRDFHLQ</sequence>
<comment type="caution">
    <text evidence="2">The sequence shown here is derived from an EMBL/GenBank/DDBJ whole genome shotgun (WGS) entry which is preliminary data.</text>
</comment>
<protein>
    <recommendedName>
        <fullName evidence="4">DUF1080 domain-containing protein</fullName>
    </recommendedName>
</protein>
<gene>
    <name evidence="2" type="ORF">ACFOGJ_08170</name>
</gene>
<feature type="chain" id="PRO_5045612828" description="DUF1080 domain-containing protein" evidence="1">
    <location>
        <begin position="24"/>
        <end position="241"/>
    </location>
</feature>
<dbReference type="Proteomes" id="UP001595528">
    <property type="component" value="Unassembled WGS sequence"/>
</dbReference>
<evidence type="ECO:0008006" key="4">
    <source>
        <dbReference type="Google" id="ProtNLM"/>
    </source>
</evidence>
<accession>A0ABV7KXR3</accession>
<keyword evidence="1" id="KW-0732">Signal</keyword>
<dbReference type="Gene3D" id="2.60.120.560">
    <property type="entry name" value="Exo-inulinase, domain 1"/>
    <property type="match status" value="1"/>
</dbReference>
<evidence type="ECO:0000313" key="3">
    <source>
        <dbReference type="Proteomes" id="UP001595528"/>
    </source>
</evidence>
<evidence type="ECO:0000313" key="2">
    <source>
        <dbReference type="EMBL" id="MFC3227200.1"/>
    </source>
</evidence>
<keyword evidence="3" id="KW-1185">Reference proteome</keyword>
<dbReference type="EMBL" id="JBHRTR010000020">
    <property type="protein sequence ID" value="MFC3227200.1"/>
    <property type="molecule type" value="Genomic_DNA"/>
</dbReference>
<proteinExistence type="predicted"/>
<organism evidence="2 3">
    <name type="scientific">Marinibaculum pumilum</name>
    <dbReference type="NCBI Taxonomy" id="1766165"/>
    <lineage>
        <taxon>Bacteria</taxon>
        <taxon>Pseudomonadati</taxon>
        <taxon>Pseudomonadota</taxon>
        <taxon>Alphaproteobacteria</taxon>
        <taxon>Rhodospirillales</taxon>
        <taxon>Rhodospirillaceae</taxon>
        <taxon>Marinibaculum</taxon>
    </lineage>
</organism>
<name>A0ABV7KXR3_9PROT</name>
<feature type="signal peptide" evidence="1">
    <location>
        <begin position="1"/>
        <end position="23"/>
    </location>
</feature>
<evidence type="ECO:0000256" key="1">
    <source>
        <dbReference type="SAM" id="SignalP"/>
    </source>
</evidence>
<dbReference type="RefSeq" id="WP_379899361.1">
    <property type="nucleotide sequence ID" value="NZ_JBHRTR010000020.1"/>
</dbReference>